<dbReference type="Proteomes" id="UP000762676">
    <property type="component" value="Unassembled WGS sequence"/>
</dbReference>
<dbReference type="EMBL" id="BMAT01012392">
    <property type="protein sequence ID" value="GFR91395.1"/>
    <property type="molecule type" value="Genomic_DNA"/>
</dbReference>
<name>A0AAV4H3M1_9GAST</name>
<proteinExistence type="predicted"/>
<feature type="region of interest" description="Disordered" evidence="1">
    <location>
        <begin position="74"/>
        <end position="126"/>
    </location>
</feature>
<evidence type="ECO:0000256" key="1">
    <source>
        <dbReference type="SAM" id="MobiDB-lite"/>
    </source>
</evidence>
<keyword evidence="3" id="KW-1185">Reference proteome</keyword>
<gene>
    <name evidence="2" type="ORF">ElyMa_006174700</name>
</gene>
<reference evidence="2 3" key="1">
    <citation type="journal article" date="2021" name="Elife">
        <title>Chloroplast acquisition without the gene transfer in kleptoplastic sea slugs, Plakobranchus ocellatus.</title>
        <authorList>
            <person name="Maeda T."/>
            <person name="Takahashi S."/>
            <person name="Yoshida T."/>
            <person name="Shimamura S."/>
            <person name="Takaki Y."/>
            <person name="Nagai Y."/>
            <person name="Toyoda A."/>
            <person name="Suzuki Y."/>
            <person name="Arimoto A."/>
            <person name="Ishii H."/>
            <person name="Satoh N."/>
            <person name="Nishiyama T."/>
            <person name="Hasebe M."/>
            <person name="Maruyama T."/>
            <person name="Minagawa J."/>
            <person name="Obokata J."/>
            <person name="Shigenobu S."/>
        </authorList>
    </citation>
    <scope>NUCLEOTIDE SEQUENCE [LARGE SCALE GENOMIC DNA]</scope>
</reference>
<comment type="caution">
    <text evidence="2">The sequence shown here is derived from an EMBL/GenBank/DDBJ whole genome shotgun (WGS) entry which is preliminary data.</text>
</comment>
<organism evidence="2 3">
    <name type="scientific">Elysia marginata</name>
    <dbReference type="NCBI Taxonomy" id="1093978"/>
    <lineage>
        <taxon>Eukaryota</taxon>
        <taxon>Metazoa</taxon>
        <taxon>Spiralia</taxon>
        <taxon>Lophotrochozoa</taxon>
        <taxon>Mollusca</taxon>
        <taxon>Gastropoda</taxon>
        <taxon>Heterobranchia</taxon>
        <taxon>Euthyneura</taxon>
        <taxon>Panpulmonata</taxon>
        <taxon>Sacoglossa</taxon>
        <taxon>Placobranchoidea</taxon>
        <taxon>Plakobranchidae</taxon>
        <taxon>Elysia</taxon>
    </lineage>
</organism>
<evidence type="ECO:0000313" key="3">
    <source>
        <dbReference type="Proteomes" id="UP000762676"/>
    </source>
</evidence>
<sequence length="126" mass="13875">MLVFKRAAKDLGSIQMRNQHCFGQGKIVFRSGFKSVLPHRDNKTWWQGGKHGGKTKPGGKVVKKLVAKNLLVRTKPGGKTKPHARTKPGDQTKLGGKTNLAAKQTWRQDKPGGQKKNLVARQSLLA</sequence>
<dbReference type="AlphaFoldDB" id="A0AAV4H3M1"/>
<feature type="compositionally biased region" description="Basic residues" evidence="1">
    <location>
        <begin position="76"/>
        <end position="86"/>
    </location>
</feature>
<evidence type="ECO:0000313" key="2">
    <source>
        <dbReference type="EMBL" id="GFR91395.1"/>
    </source>
</evidence>
<protein>
    <submittedName>
        <fullName evidence="2">Uncharacterized protein</fullName>
    </submittedName>
</protein>
<accession>A0AAV4H3M1</accession>